<dbReference type="Pfam" id="PF14417">
    <property type="entry name" value="MEDS"/>
    <property type="match status" value="1"/>
</dbReference>
<accession>A0A8H9IX22</accession>
<keyword evidence="3" id="KW-1185">Reference proteome</keyword>
<dbReference type="InterPro" id="IPR036513">
    <property type="entry name" value="STAS_dom_sf"/>
</dbReference>
<dbReference type="Proteomes" id="UP000658656">
    <property type="component" value="Unassembled WGS sequence"/>
</dbReference>
<evidence type="ECO:0000313" key="3">
    <source>
        <dbReference type="Proteomes" id="UP000658656"/>
    </source>
</evidence>
<sequence>MSTMRTSGVSTSGRGFGVHDHVCWSYDDHADFLARAVEFLTEGLHLGLRTAFVAPGAADELRAQLSRAEPLARALADGALTVESLDGVYGPDEVVDPETQVAAYAAATEAALAQGFRGYRVAAEATALVRTPRQLEQFTRYEHRVDRYMVTHPFSALCAYRRDELDPSAVAQLAGLHPAASPDATPFRLHAGSDGTLTLAGELDFSSAETFPLVLERAGLPGGRVVIDGHDLEFVDHRSLWALADAAARRDATVVLRTGHPGVERLLGLLDVPRVTVERTA</sequence>
<dbReference type="InterPro" id="IPR025847">
    <property type="entry name" value="MEDS_domain"/>
</dbReference>
<dbReference type="InterPro" id="IPR058548">
    <property type="entry name" value="MlaB-like_STAS"/>
</dbReference>
<protein>
    <recommendedName>
        <fullName evidence="1">STAS domain-containing protein</fullName>
    </recommendedName>
</protein>
<dbReference type="SUPFAM" id="SSF52091">
    <property type="entry name" value="SpoIIaa-like"/>
    <property type="match status" value="1"/>
</dbReference>
<dbReference type="AlphaFoldDB" id="A0A8H9IX22"/>
<organism evidence="2 3">
    <name type="scientific">Amycolatopsis bartoniae</name>
    <dbReference type="NCBI Taxonomy" id="941986"/>
    <lineage>
        <taxon>Bacteria</taxon>
        <taxon>Bacillati</taxon>
        <taxon>Actinomycetota</taxon>
        <taxon>Actinomycetes</taxon>
        <taxon>Pseudonocardiales</taxon>
        <taxon>Pseudonocardiaceae</taxon>
        <taxon>Amycolatopsis</taxon>
    </lineage>
</organism>
<feature type="domain" description="STAS" evidence="1">
    <location>
        <begin position="197"/>
        <end position="281"/>
    </location>
</feature>
<name>A0A8H9IX22_9PSEU</name>
<dbReference type="PROSITE" id="PS50801">
    <property type="entry name" value="STAS"/>
    <property type="match status" value="1"/>
</dbReference>
<dbReference type="InterPro" id="IPR002645">
    <property type="entry name" value="STAS_dom"/>
</dbReference>
<gene>
    <name evidence="2" type="ORF">GCM10017566_41860</name>
</gene>
<comment type="caution">
    <text evidence="2">The sequence shown here is derived from an EMBL/GenBank/DDBJ whole genome shotgun (WGS) entry which is preliminary data.</text>
</comment>
<proteinExistence type="predicted"/>
<dbReference type="Gene3D" id="3.30.750.24">
    <property type="entry name" value="STAS domain"/>
    <property type="match status" value="1"/>
</dbReference>
<reference evidence="2" key="2">
    <citation type="submission" date="2020-09" db="EMBL/GenBank/DDBJ databases">
        <authorList>
            <person name="Sun Q."/>
            <person name="Zhou Y."/>
        </authorList>
    </citation>
    <scope>NUCLEOTIDE SEQUENCE</scope>
    <source>
        <strain evidence="2">CGMCC 4.7679</strain>
    </source>
</reference>
<evidence type="ECO:0000313" key="2">
    <source>
        <dbReference type="EMBL" id="GHF63812.1"/>
    </source>
</evidence>
<reference evidence="2" key="1">
    <citation type="journal article" date="2014" name="Int. J. Syst. Evol. Microbiol.">
        <title>Complete genome sequence of Corynebacterium casei LMG S-19264T (=DSM 44701T), isolated from a smear-ripened cheese.</title>
        <authorList>
            <consortium name="US DOE Joint Genome Institute (JGI-PGF)"/>
            <person name="Walter F."/>
            <person name="Albersmeier A."/>
            <person name="Kalinowski J."/>
            <person name="Ruckert C."/>
        </authorList>
    </citation>
    <scope>NUCLEOTIDE SEQUENCE</scope>
    <source>
        <strain evidence="2">CGMCC 4.7679</strain>
    </source>
</reference>
<evidence type="ECO:0000259" key="1">
    <source>
        <dbReference type="PROSITE" id="PS50801"/>
    </source>
</evidence>
<dbReference type="EMBL" id="BNAV01000005">
    <property type="protein sequence ID" value="GHF63812.1"/>
    <property type="molecule type" value="Genomic_DNA"/>
</dbReference>
<dbReference type="Pfam" id="PF13466">
    <property type="entry name" value="STAS_2"/>
    <property type="match status" value="1"/>
</dbReference>